<protein>
    <submittedName>
        <fullName evidence="2">Uncharacterized protein</fullName>
    </submittedName>
</protein>
<dbReference type="EMBL" id="SRYE01000003">
    <property type="protein sequence ID" value="TGY62122.1"/>
    <property type="molecule type" value="Genomic_DNA"/>
</dbReference>
<sequence length="141" mass="15893">MQKQKLCDSSQVSGEVGKSKPKRKPASMQSRVESEVRNLQRITKDAIPDEKRKVVLPMLHNIAFLKVKLDEARHELLYESIFTEYDNGGGQSGLREHPGFSAYNKLFTTFQRGIKQLCDLMPTGAAAADALTDYLAETRYD</sequence>
<dbReference type="AlphaFoldDB" id="A0A4S2F1C7"/>
<evidence type="ECO:0000313" key="3">
    <source>
        <dbReference type="Proteomes" id="UP000310263"/>
    </source>
</evidence>
<proteinExistence type="predicted"/>
<gene>
    <name evidence="2" type="ORF">E5334_05495</name>
</gene>
<name>A0A4S2F1C7_9ACTN</name>
<dbReference type="OrthoDB" id="3196710at2"/>
<keyword evidence="3" id="KW-1185">Reference proteome</keyword>
<evidence type="ECO:0000313" key="2">
    <source>
        <dbReference type="EMBL" id="TGY62122.1"/>
    </source>
</evidence>
<accession>A0A4S2F1C7</accession>
<evidence type="ECO:0000256" key="1">
    <source>
        <dbReference type="SAM" id="MobiDB-lite"/>
    </source>
</evidence>
<organism evidence="2 3">
    <name type="scientific">Muricaecibacterium torontonense</name>
    <dbReference type="NCBI Taxonomy" id="3032871"/>
    <lineage>
        <taxon>Bacteria</taxon>
        <taxon>Bacillati</taxon>
        <taxon>Actinomycetota</taxon>
        <taxon>Coriobacteriia</taxon>
        <taxon>Coriobacteriales</taxon>
        <taxon>Atopobiaceae</taxon>
        <taxon>Muricaecibacterium</taxon>
    </lineage>
</organism>
<reference evidence="2 3" key="1">
    <citation type="submission" date="2019-04" db="EMBL/GenBank/DDBJ databases">
        <title>Microbes associate with the intestines of laboratory mice.</title>
        <authorList>
            <person name="Navarre W."/>
            <person name="Wong E."/>
            <person name="Huang K."/>
            <person name="Tropini C."/>
            <person name="Ng K."/>
            <person name="Yu B."/>
        </authorList>
    </citation>
    <scope>NUCLEOTIDE SEQUENCE [LARGE SCALE GENOMIC DNA]</scope>
    <source>
        <strain evidence="2 3">NM07_P-09</strain>
    </source>
</reference>
<dbReference type="Proteomes" id="UP000310263">
    <property type="component" value="Unassembled WGS sequence"/>
</dbReference>
<feature type="region of interest" description="Disordered" evidence="1">
    <location>
        <begin position="1"/>
        <end position="35"/>
    </location>
</feature>
<comment type="caution">
    <text evidence="2">The sequence shown here is derived from an EMBL/GenBank/DDBJ whole genome shotgun (WGS) entry which is preliminary data.</text>
</comment>
<feature type="compositionally biased region" description="Polar residues" evidence="1">
    <location>
        <begin position="1"/>
        <end position="13"/>
    </location>
</feature>
<dbReference type="RefSeq" id="WP_114538722.1">
    <property type="nucleotide sequence ID" value="NZ_SRYE01000003.1"/>
</dbReference>